<protein>
    <submittedName>
        <fullName evidence="2">Uncharacterized protein</fullName>
    </submittedName>
</protein>
<organism evidence="2">
    <name type="scientific">Notodromas monacha</name>
    <dbReference type="NCBI Taxonomy" id="399045"/>
    <lineage>
        <taxon>Eukaryota</taxon>
        <taxon>Metazoa</taxon>
        <taxon>Ecdysozoa</taxon>
        <taxon>Arthropoda</taxon>
        <taxon>Crustacea</taxon>
        <taxon>Oligostraca</taxon>
        <taxon>Ostracoda</taxon>
        <taxon>Podocopa</taxon>
        <taxon>Podocopida</taxon>
        <taxon>Cypridocopina</taxon>
        <taxon>Cypridoidea</taxon>
        <taxon>Cyprididae</taxon>
        <taxon>Notodromas</taxon>
    </lineage>
</organism>
<dbReference type="EMBL" id="CAJPEX010004397">
    <property type="protein sequence ID" value="CAG0922987.1"/>
    <property type="molecule type" value="Genomic_DNA"/>
</dbReference>
<dbReference type="OrthoDB" id="2158884at2759"/>
<keyword evidence="3" id="KW-1185">Reference proteome</keyword>
<dbReference type="AlphaFoldDB" id="A0A7R9GIV1"/>
<gene>
    <name evidence="2" type="ORF">NMOB1V02_LOCUS10453</name>
</gene>
<feature type="region of interest" description="Disordered" evidence="1">
    <location>
        <begin position="179"/>
        <end position="201"/>
    </location>
</feature>
<name>A0A7R9GIV1_9CRUS</name>
<dbReference type="EMBL" id="OA886434">
    <property type="protein sequence ID" value="CAD7282835.1"/>
    <property type="molecule type" value="Genomic_DNA"/>
</dbReference>
<dbReference type="SUPFAM" id="SSF56112">
    <property type="entry name" value="Protein kinase-like (PK-like)"/>
    <property type="match status" value="1"/>
</dbReference>
<dbReference type="Gene3D" id="1.10.510.10">
    <property type="entry name" value="Transferase(Phosphotransferase) domain 1"/>
    <property type="match status" value="1"/>
</dbReference>
<proteinExistence type="predicted"/>
<evidence type="ECO:0000256" key="1">
    <source>
        <dbReference type="SAM" id="MobiDB-lite"/>
    </source>
</evidence>
<evidence type="ECO:0000313" key="3">
    <source>
        <dbReference type="Proteomes" id="UP000678499"/>
    </source>
</evidence>
<dbReference type="Proteomes" id="UP000678499">
    <property type="component" value="Unassembled WGS sequence"/>
</dbReference>
<evidence type="ECO:0000313" key="2">
    <source>
        <dbReference type="EMBL" id="CAD7282835.1"/>
    </source>
</evidence>
<sequence length="201" mass="22255">MGTPDMRDWPEGHQLAKAMNFKWPQFTATPIAQVVPMASREGVTLISDLLKWNPGKRPTASQSLRYPYFQVGQKLGPSGLNESQTLRAGQLRQSAPVQMAKNNNNKGRPDSGDSFADAFNESIRIKADEKRDGNNMTAKQRYLNNARYVAGQNTKNGGSNAALESSWKGSDLEGFRMKQQQQQMIAAGGSSRTDWAAKYLK</sequence>
<accession>A0A7R9GIV1</accession>
<dbReference type="InterPro" id="IPR011009">
    <property type="entry name" value="Kinase-like_dom_sf"/>
</dbReference>
<reference evidence="2" key="1">
    <citation type="submission" date="2020-11" db="EMBL/GenBank/DDBJ databases">
        <authorList>
            <person name="Tran Van P."/>
        </authorList>
    </citation>
    <scope>NUCLEOTIDE SEQUENCE</scope>
</reference>